<evidence type="ECO:0008006" key="4">
    <source>
        <dbReference type="Google" id="ProtNLM"/>
    </source>
</evidence>
<gene>
    <name evidence="2" type="ORF">EV213_13220</name>
</gene>
<feature type="transmembrane region" description="Helical" evidence="1">
    <location>
        <begin position="29"/>
        <end position="49"/>
    </location>
</feature>
<protein>
    <recommendedName>
        <fullName evidence="4">YesK-like protein</fullName>
    </recommendedName>
</protein>
<dbReference type="RefSeq" id="WP_133582393.1">
    <property type="nucleotide sequence ID" value="NZ_SNYJ01000032.1"/>
</dbReference>
<evidence type="ECO:0000256" key="1">
    <source>
        <dbReference type="SAM" id="Phobius"/>
    </source>
</evidence>
<evidence type="ECO:0000313" key="3">
    <source>
        <dbReference type="Proteomes" id="UP000295632"/>
    </source>
</evidence>
<comment type="caution">
    <text evidence="2">The sequence shown here is derived from an EMBL/GenBank/DDBJ whole genome shotgun (WGS) entry which is preliminary data.</text>
</comment>
<dbReference type="Proteomes" id="UP000295632">
    <property type="component" value="Unassembled WGS sequence"/>
</dbReference>
<proteinExistence type="predicted"/>
<feature type="transmembrane region" description="Helical" evidence="1">
    <location>
        <begin position="61"/>
        <end position="85"/>
    </location>
</feature>
<organism evidence="2 3">
    <name type="scientific">Aureibacillus halotolerans</name>
    <dbReference type="NCBI Taxonomy" id="1508390"/>
    <lineage>
        <taxon>Bacteria</taxon>
        <taxon>Bacillati</taxon>
        <taxon>Bacillota</taxon>
        <taxon>Bacilli</taxon>
        <taxon>Bacillales</taxon>
        <taxon>Bacillaceae</taxon>
        <taxon>Aureibacillus</taxon>
    </lineage>
</organism>
<accession>A0A4R6TLE4</accession>
<keyword evidence="1" id="KW-0472">Membrane</keyword>
<keyword evidence="1" id="KW-1133">Transmembrane helix</keyword>
<dbReference type="EMBL" id="SNYJ01000032">
    <property type="protein sequence ID" value="TDQ32174.1"/>
    <property type="molecule type" value="Genomic_DNA"/>
</dbReference>
<reference evidence="2 3" key="1">
    <citation type="submission" date="2019-03" db="EMBL/GenBank/DDBJ databases">
        <title>Genomic Encyclopedia of Type Strains, Phase IV (KMG-IV): sequencing the most valuable type-strain genomes for metagenomic binning, comparative biology and taxonomic classification.</title>
        <authorList>
            <person name="Goeker M."/>
        </authorList>
    </citation>
    <scope>NUCLEOTIDE SEQUENCE [LARGE SCALE GENOMIC DNA]</scope>
    <source>
        <strain evidence="2 3">DSM 28697</strain>
    </source>
</reference>
<evidence type="ECO:0000313" key="2">
    <source>
        <dbReference type="EMBL" id="TDQ32174.1"/>
    </source>
</evidence>
<sequence>MLIAIVGLALFIVLLFILQNQYHRMILGLALILFPLAFIVLGGIPFLVVRIGGNQGHAFGFAFILNVVILLGALSLIIGLIQFIYNSFKAKKV</sequence>
<name>A0A4R6TLE4_9BACI</name>
<dbReference type="AlphaFoldDB" id="A0A4R6TLE4"/>
<keyword evidence="1" id="KW-0812">Transmembrane</keyword>
<keyword evidence="3" id="KW-1185">Reference proteome</keyword>